<evidence type="ECO:0000313" key="3">
    <source>
        <dbReference type="EMBL" id="MBC8532639.1"/>
    </source>
</evidence>
<dbReference type="RefSeq" id="WP_249317849.1">
    <property type="nucleotide sequence ID" value="NZ_JACRSN010000001.1"/>
</dbReference>
<gene>
    <name evidence="3" type="ORF">IAG03_01200</name>
</gene>
<dbReference type="InterPro" id="IPR038763">
    <property type="entry name" value="DHH_sf"/>
</dbReference>
<dbReference type="EMBL" id="JACRSN010000001">
    <property type="protein sequence ID" value="MBC8532639.1"/>
    <property type="molecule type" value="Genomic_DNA"/>
</dbReference>
<dbReference type="Proteomes" id="UP000651482">
    <property type="component" value="Unassembled WGS sequence"/>
</dbReference>
<protein>
    <submittedName>
        <fullName evidence="3">Bifunctional oligoribonuclease/PAP phosphatase NrnA</fullName>
    </submittedName>
</protein>
<feature type="domain" description="DDH" evidence="1">
    <location>
        <begin position="17"/>
        <end position="158"/>
    </location>
</feature>
<dbReference type="InterPro" id="IPR051319">
    <property type="entry name" value="Oligoribo/pAp-PDE_c-di-AMP_PDE"/>
</dbReference>
<sequence>MELTLAGAAERLNAADRILILSHHFPDGDTLGSASALCRALRKLGKTVSFRCSDTIPGKFTFLFDGLEDVFYPLPEGFTPDLIVSVDVADVELLGALREEYEGKVDLSIDHHGSHRAFAKWTCVDAHAAACVEILFRLIPLLGVAFDRKMAACIYTGITTDTGCFRYRNTTADSLRIAAEMMEYGIDAAEINFRMFETKTRARLEMERLVLDSAEFFCGGKAVMMAVTQEMIAKTGAKDEDLDGISAIPRRVEGVLAGITMREKEDGNFKVSVRSNPPVSACEICAVLGGGGHPGAAGCTVEGPFASACRTVRKVVEQYMEKLSCSTAAH</sequence>
<dbReference type="Pfam" id="PF01368">
    <property type="entry name" value="DHH"/>
    <property type="match status" value="1"/>
</dbReference>
<dbReference type="InterPro" id="IPR001667">
    <property type="entry name" value="DDH_dom"/>
</dbReference>
<dbReference type="InterPro" id="IPR003156">
    <property type="entry name" value="DHHA1_dom"/>
</dbReference>
<evidence type="ECO:0000259" key="1">
    <source>
        <dbReference type="Pfam" id="PF01368"/>
    </source>
</evidence>
<organism evidence="3 4">
    <name type="scientific">Yeguia hominis</name>
    <dbReference type="NCBI Taxonomy" id="2763662"/>
    <lineage>
        <taxon>Bacteria</taxon>
        <taxon>Bacillati</taxon>
        <taxon>Bacillota</taxon>
        <taxon>Clostridia</taxon>
        <taxon>Eubacteriales</taxon>
        <taxon>Yeguiaceae</taxon>
        <taxon>Yeguia</taxon>
    </lineage>
</organism>
<dbReference type="GO" id="GO:0003676">
    <property type="term" value="F:nucleic acid binding"/>
    <property type="evidence" value="ECO:0007669"/>
    <property type="project" value="InterPro"/>
</dbReference>
<evidence type="ECO:0000259" key="2">
    <source>
        <dbReference type="Pfam" id="PF02272"/>
    </source>
</evidence>
<dbReference type="AlphaFoldDB" id="A0A926HQD9"/>
<dbReference type="SUPFAM" id="SSF64182">
    <property type="entry name" value="DHH phosphoesterases"/>
    <property type="match status" value="1"/>
</dbReference>
<dbReference type="PANTHER" id="PTHR47618:SF1">
    <property type="entry name" value="BIFUNCTIONAL OLIGORIBONUCLEASE AND PAP PHOSPHATASE NRNA"/>
    <property type="match status" value="1"/>
</dbReference>
<dbReference type="Gene3D" id="3.10.310.30">
    <property type="match status" value="1"/>
</dbReference>
<proteinExistence type="predicted"/>
<feature type="domain" description="DHHA1" evidence="2">
    <location>
        <begin position="234"/>
        <end position="321"/>
    </location>
</feature>
<dbReference type="Pfam" id="PF02272">
    <property type="entry name" value="DHHA1"/>
    <property type="match status" value="1"/>
</dbReference>
<reference evidence="3" key="1">
    <citation type="submission" date="2020-08" db="EMBL/GenBank/DDBJ databases">
        <title>Genome public.</title>
        <authorList>
            <person name="Liu C."/>
            <person name="Sun Q."/>
        </authorList>
    </citation>
    <scope>NUCLEOTIDE SEQUENCE</scope>
    <source>
        <strain evidence="3">NSJ-40</strain>
    </source>
</reference>
<dbReference type="PANTHER" id="PTHR47618">
    <property type="entry name" value="BIFUNCTIONAL OLIGORIBONUCLEASE AND PAP PHOSPHATASE NRNA"/>
    <property type="match status" value="1"/>
</dbReference>
<evidence type="ECO:0000313" key="4">
    <source>
        <dbReference type="Proteomes" id="UP000651482"/>
    </source>
</evidence>
<dbReference type="Gene3D" id="3.90.1640.10">
    <property type="entry name" value="inorganic pyrophosphatase (n-terminal core)"/>
    <property type="match status" value="1"/>
</dbReference>
<comment type="caution">
    <text evidence="3">The sequence shown here is derived from an EMBL/GenBank/DDBJ whole genome shotgun (WGS) entry which is preliminary data.</text>
</comment>
<accession>A0A926HQD9</accession>
<keyword evidence="4" id="KW-1185">Reference proteome</keyword>
<name>A0A926HQD9_9FIRM</name>